<dbReference type="GO" id="GO:0003677">
    <property type="term" value="F:DNA binding"/>
    <property type="evidence" value="ECO:0007669"/>
    <property type="project" value="InterPro"/>
</dbReference>
<name>A0A8S5LFL4_9CAUD</name>
<dbReference type="SUPFAM" id="SSF54171">
    <property type="entry name" value="DNA-binding domain"/>
    <property type="match status" value="1"/>
</dbReference>
<sequence>MRVIKAQANRYNKGLDKRNKTGCAGVFWYDRYKKYQVSITINGETKHLGYFSDYEEAVNKRKQAEEKYFGEYRRK</sequence>
<dbReference type="InterPro" id="IPR016177">
    <property type="entry name" value="DNA-bd_dom_sf"/>
</dbReference>
<accession>A0A8S5LFL4</accession>
<evidence type="ECO:0000313" key="1">
    <source>
        <dbReference type="EMBL" id="DAD68820.1"/>
    </source>
</evidence>
<protein>
    <submittedName>
        <fullName evidence="1">Ethylene-responsive transcription factor</fullName>
    </submittedName>
</protein>
<organism evidence="1">
    <name type="scientific">Myoviridae sp. ctHP32</name>
    <dbReference type="NCBI Taxonomy" id="2823539"/>
    <lineage>
        <taxon>Viruses</taxon>
        <taxon>Duplodnaviria</taxon>
        <taxon>Heunggongvirae</taxon>
        <taxon>Uroviricota</taxon>
        <taxon>Caudoviricetes</taxon>
    </lineage>
</organism>
<reference evidence="1" key="1">
    <citation type="journal article" date="2021" name="Proc. Natl. Acad. Sci. U.S.A.">
        <title>A Catalog of Tens of Thousands of Viruses from Human Metagenomes Reveals Hidden Associations with Chronic Diseases.</title>
        <authorList>
            <person name="Tisza M.J."/>
            <person name="Buck C.B."/>
        </authorList>
    </citation>
    <scope>NUCLEOTIDE SEQUENCE</scope>
    <source>
        <strain evidence="1">CtHP32</strain>
    </source>
</reference>
<dbReference type="EMBL" id="BK014710">
    <property type="protein sequence ID" value="DAD68820.1"/>
    <property type="molecule type" value="Genomic_DNA"/>
</dbReference>
<proteinExistence type="predicted"/>